<evidence type="ECO:0000313" key="3">
    <source>
        <dbReference type="Proteomes" id="UP000769528"/>
    </source>
</evidence>
<proteinExistence type="predicted"/>
<reference evidence="2" key="1">
    <citation type="journal article" date="2021" name="Open Biol.">
        <title>Shared evolutionary footprints suggest mitochondrial oxidative damage underlies multiple complex I losses in fungi.</title>
        <authorList>
            <person name="Schikora-Tamarit M.A."/>
            <person name="Marcet-Houben M."/>
            <person name="Nosek J."/>
            <person name="Gabaldon T."/>
        </authorList>
    </citation>
    <scope>NUCLEOTIDE SEQUENCE</scope>
    <source>
        <strain evidence="2">CBS6341</strain>
    </source>
</reference>
<keyword evidence="3" id="KW-1185">Reference proteome</keyword>
<evidence type="ECO:0000256" key="1">
    <source>
        <dbReference type="SAM" id="MobiDB-lite"/>
    </source>
</evidence>
<dbReference type="EMBL" id="JAEUBF010001377">
    <property type="protein sequence ID" value="KAH3667863.1"/>
    <property type="molecule type" value="Genomic_DNA"/>
</dbReference>
<dbReference type="Proteomes" id="UP000769528">
    <property type="component" value="Unassembled WGS sequence"/>
</dbReference>
<sequence>MMNNSNSYNSDADRKQLNQLQYLQPTQFDYSKQNRLQRLLNFSENTDHLLIQTLYQNEVTLKLENQQNNSNNNYTNNNNNYTNNNNNNTNNTTTTVTEVKIRTLGDKPMYKRSLARTRYKLLKSMIDKE</sequence>
<name>A0A9P8T698_9ASCO</name>
<organism evidence="2 3">
    <name type="scientific">Wickerhamomyces mucosus</name>
    <dbReference type="NCBI Taxonomy" id="1378264"/>
    <lineage>
        <taxon>Eukaryota</taxon>
        <taxon>Fungi</taxon>
        <taxon>Dikarya</taxon>
        <taxon>Ascomycota</taxon>
        <taxon>Saccharomycotina</taxon>
        <taxon>Saccharomycetes</taxon>
        <taxon>Phaffomycetales</taxon>
        <taxon>Wickerhamomycetaceae</taxon>
        <taxon>Wickerhamomyces</taxon>
    </lineage>
</organism>
<feature type="region of interest" description="Disordered" evidence="1">
    <location>
        <begin position="66"/>
        <end position="92"/>
    </location>
</feature>
<comment type="caution">
    <text evidence="2">The sequence shown here is derived from an EMBL/GenBank/DDBJ whole genome shotgun (WGS) entry which is preliminary data.</text>
</comment>
<gene>
    <name evidence="2" type="ORF">WICMUC_005263</name>
</gene>
<evidence type="ECO:0000313" key="2">
    <source>
        <dbReference type="EMBL" id="KAH3667863.1"/>
    </source>
</evidence>
<reference evidence="2" key="2">
    <citation type="submission" date="2021-01" db="EMBL/GenBank/DDBJ databases">
        <authorList>
            <person name="Schikora-Tamarit M.A."/>
        </authorList>
    </citation>
    <scope>NUCLEOTIDE SEQUENCE</scope>
    <source>
        <strain evidence="2">CBS6341</strain>
    </source>
</reference>
<protein>
    <submittedName>
        <fullName evidence="2">Uncharacterized protein</fullName>
    </submittedName>
</protein>
<accession>A0A9P8T698</accession>
<dbReference type="AlphaFoldDB" id="A0A9P8T698"/>